<dbReference type="EMBL" id="VMNF01000012">
    <property type="protein sequence ID" value="TXB98654.1"/>
    <property type="molecule type" value="Genomic_DNA"/>
</dbReference>
<name>A0A5C6SIR9_FUSOC</name>
<organism evidence="3 4">
    <name type="scientific">Fusarium oxysporum f. sp. cubense</name>
    <dbReference type="NCBI Taxonomy" id="61366"/>
    <lineage>
        <taxon>Eukaryota</taxon>
        <taxon>Fungi</taxon>
        <taxon>Dikarya</taxon>
        <taxon>Ascomycota</taxon>
        <taxon>Pezizomycotina</taxon>
        <taxon>Sordariomycetes</taxon>
        <taxon>Hypocreomycetidae</taxon>
        <taxon>Hypocreales</taxon>
        <taxon>Nectriaceae</taxon>
        <taxon>Fusarium</taxon>
        <taxon>Fusarium oxysporum species complex</taxon>
    </lineage>
</organism>
<feature type="domain" description="Heterokaryon incompatibility" evidence="1">
    <location>
        <begin position="22"/>
        <end position="156"/>
    </location>
</feature>
<dbReference type="Pfam" id="PF26640">
    <property type="entry name" value="DUF8212"/>
    <property type="match status" value="1"/>
</dbReference>
<accession>A0A5C6SIR9</accession>
<dbReference type="PANTHER" id="PTHR10622">
    <property type="entry name" value="HET DOMAIN-CONTAINING PROTEIN"/>
    <property type="match status" value="1"/>
</dbReference>
<feature type="domain" description="DUF8212" evidence="2">
    <location>
        <begin position="244"/>
        <end position="265"/>
    </location>
</feature>
<evidence type="ECO:0000313" key="4">
    <source>
        <dbReference type="Proteomes" id="UP000321331"/>
    </source>
</evidence>
<sequence>MRLLHTKSYRLSEHFNEEVPPYAILSHRWDDREATFEEIRDLRNPLTIHGFAKIRGACSLAQSDNYEYIWIDTCCINKSSSSELSEAINSMYSWYKKAAVCYAYLKDVQYRPEYSPPASTILGLDTDPFPKRNLCDFDEYEFRGSEWFHRGWTLQELIAPKSVIFFSRDWNPLGTKVTLRPLISSITGIEETILAGGNLDLLSVARKMSWASKRKTTRKEDMAYCLMGIFSVNMPLLYGEGDEAFIRLQEQIITQTGDQSIFAWTIPNGEAERRGLYGLLAPSPLAFKETGKLVSLFTPIHRRTQVIKIINRRLEVRVLLRESRSSERYWSFSFQPGTGFKDEAVNSRKPFYSAVLDCQMRAPGESGYSSDSWACIDMMQLSPQDGQGDTTLARINPHFIGRVSVKDSPMTGYAYNALYGGSSPSETWHKSFISTSKIPQTTSFLLI</sequence>
<gene>
    <name evidence="3" type="ORF">FocTR4_00012426</name>
</gene>
<reference evidence="3 4" key="1">
    <citation type="submission" date="2019-07" db="EMBL/GenBank/DDBJ databases">
        <title>The First High-Quality Draft Genome Sequence of the Causal Agent of the Current Panama Disease Epidemic.</title>
        <authorList>
            <person name="Warmington R.J."/>
            <person name="Kay W."/>
            <person name="Jeffries A."/>
            <person name="Bebber D."/>
            <person name="Moore K."/>
            <person name="Studholme D.J."/>
        </authorList>
    </citation>
    <scope>NUCLEOTIDE SEQUENCE [LARGE SCALE GENOMIC DNA]</scope>
    <source>
        <strain evidence="3 4">TR4</strain>
    </source>
</reference>
<dbReference type="InterPro" id="IPR058525">
    <property type="entry name" value="DUF8212"/>
</dbReference>
<evidence type="ECO:0000259" key="1">
    <source>
        <dbReference type="Pfam" id="PF06985"/>
    </source>
</evidence>
<dbReference type="InterPro" id="IPR010730">
    <property type="entry name" value="HET"/>
</dbReference>
<dbReference type="Proteomes" id="UP000321331">
    <property type="component" value="Unassembled WGS sequence"/>
</dbReference>
<dbReference type="PANTHER" id="PTHR10622:SF10">
    <property type="entry name" value="HET DOMAIN-CONTAINING PROTEIN"/>
    <property type="match status" value="1"/>
</dbReference>
<dbReference type="Pfam" id="PF06985">
    <property type="entry name" value="HET"/>
    <property type="match status" value="1"/>
</dbReference>
<proteinExistence type="predicted"/>
<protein>
    <submittedName>
        <fullName evidence="3">Uncharacterized protein</fullName>
    </submittedName>
</protein>
<evidence type="ECO:0000259" key="2">
    <source>
        <dbReference type="Pfam" id="PF26640"/>
    </source>
</evidence>
<evidence type="ECO:0000313" key="3">
    <source>
        <dbReference type="EMBL" id="TXB98654.1"/>
    </source>
</evidence>
<comment type="caution">
    <text evidence="3">The sequence shown here is derived from an EMBL/GenBank/DDBJ whole genome shotgun (WGS) entry which is preliminary data.</text>
</comment>
<dbReference type="AlphaFoldDB" id="A0A5C6SIR9"/>